<gene>
    <name evidence="3" type="ORF">PRZ48_013805</name>
</gene>
<dbReference type="EMBL" id="JAXOVC010000012">
    <property type="protein sequence ID" value="KAK4495474.1"/>
    <property type="molecule type" value="Genomic_DNA"/>
</dbReference>
<dbReference type="PRINTS" id="PR00463">
    <property type="entry name" value="EP450I"/>
</dbReference>
<accession>A0ABR0E225</accession>
<dbReference type="SUPFAM" id="SSF48264">
    <property type="entry name" value="Cytochrome P450"/>
    <property type="match status" value="1"/>
</dbReference>
<feature type="signal peptide" evidence="2">
    <location>
        <begin position="1"/>
        <end position="26"/>
    </location>
</feature>
<dbReference type="InterPro" id="IPR002401">
    <property type="entry name" value="Cyt_P450_E_grp-I"/>
</dbReference>
<evidence type="ECO:0000313" key="3">
    <source>
        <dbReference type="EMBL" id="KAK4495474.1"/>
    </source>
</evidence>
<sequence>MLTPTLLLLLALLLLLLALLIHHALPTPIPGIPHNPSAPRTLLGDLPSLISSNLPVTDWALQQTHAHRSPIVQMFVKPFSKPKVIIADYREALDIVVRRNREFDRADDLIDALACQAPLFHINLKTQDPRGAWKRHRRLVRDLMLRPFLERVAAPGIWHAARELLGLWGERKGQGCFEAGDDLRAMMLDAIMRTTFGEGEVPGEALKGEGPVGGFVDAIYRTAEFTDKLCVAAYPRWLYRFTMWPWESRYARIREAVIRKRIRKAVDRLDEVGEGNEQDSVIGMMVMRERGAAKKEGRRPEYESRTVIDEVSSQSPGSFKSFAYISPPHQIIGFFFAGHETTSAAFTWAVKYLARAQTSQTRLRNALKEAYPTALSIDRLPTTQEILSAHIPYLDATIHEILRCAIPIPFAVRQTTCDAPLMGHVIPKDTTIFIPLRGPGYEAPSYNDPKNTHGSSGQPYSAVRAWDDEDGAFRPERWLDDEGECDVSGRPSMPFSAGLRGCYGRRLVVLQLRVALTVLVLGVEVLRVPGEVDGEESVDGLARRPRRCFVRLRKTGFVD</sequence>
<evidence type="ECO:0000313" key="4">
    <source>
        <dbReference type="Proteomes" id="UP001305779"/>
    </source>
</evidence>
<evidence type="ECO:0008006" key="5">
    <source>
        <dbReference type="Google" id="ProtNLM"/>
    </source>
</evidence>
<dbReference type="Pfam" id="PF00067">
    <property type="entry name" value="p450"/>
    <property type="match status" value="2"/>
</dbReference>
<keyword evidence="4" id="KW-1185">Reference proteome</keyword>
<name>A0ABR0E225_ZASCE</name>
<evidence type="ECO:0000256" key="2">
    <source>
        <dbReference type="SAM" id="SignalP"/>
    </source>
</evidence>
<dbReference type="InterPro" id="IPR050121">
    <property type="entry name" value="Cytochrome_P450_monoxygenase"/>
</dbReference>
<evidence type="ECO:0000256" key="1">
    <source>
        <dbReference type="ARBA" id="ARBA00010617"/>
    </source>
</evidence>
<dbReference type="InterPro" id="IPR036396">
    <property type="entry name" value="Cyt_P450_sf"/>
</dbReference>
<protein>
    <recommendedName>
        <fullName evidence="5">Cytochrome P450</fullName>
    </recommendedName>
</protein>
<dbReference type="PRINTS" id="PR00385">
    <property type="entry name" value="P450"/>
</dbReference>
<comment type="caution">
    <text evidence="3">The sequence shown here is derived from an EMBL/GenBank/DDBJ whole genome shotgun (WGS) entry which is preliminary data.</text>
</comment>
<organism evidence="3 4">
    <name type="scientific">Zasmidium cellare</name>
    <name type="common">Wine cellar mold</name>
    <name type="synonym">Racodium cellare</name>
    <dbReference type="NCBI Taxonomy" id="395010"/>
    <lineage>
        <taxon>Eukaryota</taxon>
        <taxon>Fungi</taxon>
        <taxon>Dikarya</taxon>
        <taxon>Ascomycota</taxon>
        <taxon>Pezizomycotina</taxon>
        <taxon>Dothideomycetes</taxon>
        <taxon>Dothideomycetidae</taxon>
        <taxon>Mycosphaerellales</taxon>
        <taxon>Mycosphaerellaceae</taxon>
        <taxon>Zasmidium</taxon>
    </lineage>
</organism>
<dbReference type="PANTHER" id="PTHR24305">
    <property type="entry name" value="CYTOCHROME P450"/>
    <property type="match status" value="1"/>
</dbReference>
<reference evidence="3 4" key="1">
    <citation type="journal article" date="2023" name="G3 (Bethesda)">
        <title>A chromosome-level genome assembly of Zasmidium syzygii isolated from banana leaves.</title>
        <authorList>
            <person name="van Westerhoven A.C."/>
            <person name="Mehrabi R."/>
            <person name="Talebi R."/>
            <person name="Steentjes M.B.F."/>
            <person name="Corcolon B."/>
            <person name="Chong P.A."/>
            <person name="Kema G.H.J."/>
            <person name="Seidl M.F."/>
        </authorList>
    </citation>
    <scope>NUCLEOTIDE SEQUENCE [LARGE SCALE GENOMIC DNA]</scope>
    <source>
        <strain evidence="3 4">P124</strain>
    </source>
</reference>
<dbReference type="Proteomes" id="UP001305779">
    <property type="component" value="Unassembled WGS sequence"/>
</dbReference>
<dbReference type="Gene3D" id="1.10.630.10">
    <property type="entry name" value="Cytochrome P450"/>
    <property type="match status" value="1"/>
</dbReference>
<proteinExistence type="inferred from homology"/>
<keyword evidence="2" id="KW-0732">Signal</keyword>
<feature type="chain" id="PRO_5046223096" description="Cytochrome P450" evidence="2">
    <location>
        <begin position="27"/>
        <end position="559"/>
    </location>
</feature>
<comment type="similarity">
    <text evidence="1">Belongs to the cytochrome P450 family.</text>
</comment>
<dbReference type="PANTHER" id="PTHR24305:SF166">
    <property type="entry name" value="CYTOCHROME P450 12A4, MITOCHONDRIAL-RELATED"/>
    <property type="match status" value="1"/>
</dbReference>
<dbReference type="InterPro" id="IPR001128">
    <property type="entry name" value="Cyt_P450"/>
</dbReference>